<dbReference type="EMBL" id="VSRR010012359">
    <property type="protein sequence ID" value="MPC54440.1"/>
    <property type="molecule type" value="Genomic_DNA"/>
</dbReference>
<proteinExistence type="predicted"/>
<dbReference type="Pfam" id="PF00098">
    <property type="entry name" value="zf-CCHC"/>
    <property type="match status" value="1"/>
</dbReference>
<dbReference type="GO" id="GO:0008270">
    <property type="term" value="F:zinc ion binding"/>
    <property type="evidence" value="ECO:0007669"/>
    <property type="project" value="UniProtKB-KW"/>
</dbReference>
<dbReference type="InterPro" id="IPR001878">
    <property type="entry name" value="Znf_CCHC"/>
</dbReference>
<keyword evidence="1" id="KW-0479">Metal-binding</keyword>
<protein>
    <recommendedName>
        <fullName evidence="2">CCHC-type domain-containing protein</fullName>
    </recommendedName>
</protein>
<evidence type="ECO:0000259" key="2">
    <source>
        <dbReference type="PROSITE" id="PS50158"/>
    </source>
</evidence>
<comment type="caution">
    <text evidence="3">The sequence shown here is derived from an EMBL/GenBank/DDBJ whole genome shotgun (WGS) entry which is preliminary data.</text>
</comment>
<keyword evidence="1" id="KW-0862">Zinc</keyword>
<dbReference type="GO" id="GO:0003676">
    <property type="term" value="F:nucleic acid binding"/>
    <property type="evidence" value="ECO:0007669"/>
    <property type="project" value="InterPro"/>
</dbReference>
<sequence length="542" mass="59584">MGTSTAAFRSWRHSVEYWLALNGFTPAGAVLHIGLLCSPNLQRFLDTRYSTQQWEALSIPEALDAVGFMALQVTNQAADWCKFFSAVQGPSESICEYFMRSTQLAADCEFECPQCKCSLSEYMLLRKLVCGLHSVVLKEVFRECESFSDVDSFRKFCIALEAAQNDARHAAGGGSFGRESVAGAAGVMSLPDEQADEPLLAAVARHRPAQQPQAGRPPHQMKRCGNWGLRHKLGRGLCPAEALACHSCGRVGHMQRMCRSKGKNAAAAAATEDLEASGIVIATAGAAMCQPRIWVTVSHAHGGRKSARIQAVPDTGAQVYVAGLELLAALDIKTAFLIHRGSLRDVANINLQPLGSVSCHLQYGDRSTTQEVFIESTATQCYMSLWASRKLGLVHERFLHHTVMAGAAAATSDTQSADATPPRPSVLPFPALKEIVPRLEEWLLCHFSGSAFDTNRIPLPVMAGEPHTIHLLPDAKPYACHTPTSVIKERRKIILIGDFNRKEVDLENYESGMREEAWGERFLNLMRDNMMNKKVKECTRFR</sequence>
<dbReference type="Proteomes" id="UP000324222">
    <property type="component" value="Unassembled WGS sequence"/>
</dbReference>
<dbReference type="PROSITE" id="PS50158">
    <property type="entry name" value="ZF_CCHC"/>
    <property type="match status" value="1"/>
</dbReference>
<name>A0A5B7G2Y2_PORTR</name>
<keyword evidence="4" id="KW-1185">Reference proteome</keyword>
<dbReference type="OrthoDB" id="2286242at2759"/>
<evidence type="ECO:0000256" key="1">
    <source>
        <dbReference type="PROSITE-ProRule" id="PRU00047"/>
    </source>
</evidence>
<dbReference type="PANTHER" id="PTHR37984">
    <property type="entry name" value="PROTEIN CBG26694"/>
    <property type="match status" value="1"/>
</dbReference>
<evidence type="ECO:0000313" key="3">
    <source>
        <dbReference type="EMBL" id="MPC54440.1"/>
    </source>
</evidence>
<dbReference type="PANTHER" id="PTHR37984:SF9">
    <property type="entry name" value="INTEGRASE CATALYTIC DOMAIN-CONTAINING PROTEIN"/>
    <property type="match status" value="1"/>
</dbReference>
<dbReference type="InterPro" id="IPR050951">
    <property type="entry name" value="Retrovirus_Pol_polyprotein"/>
</dbReference>
<feature type="domain" description="CCHC-type" evidence="2">
    <location>
        <begin position="245"/>
        <end position="260"/>
    </location>
</feature>
<evidence type="ECO:0000313" key="4">
    <source>
        <dbReference type="Proteomes" id="UP000324222"/>
    </source>
</evidence>
<keyword evidence="1" id="KW-0863">Zinc-finger</keyword>
<gene>
    <name evidence="3" type="ORF">E2C01_048359</name>
</gene>
<dbReference type="AlphaFoldDB" id="A0A5B7G2Y2"/>
<organism evidence="3 4">
    <name type="scientific">Portunus trituberculatus</name>
    <name type="common">Swimming crab</name>
    <name type="synonym">Neptunus trituberculatus</name>
    <dbReference type="NCBI Taxonomy" id="210409"/>
    <lineage>
        <taxon>Eukaryota</taxon>
        <taxon>Metazoa</taxon>
        <taxon>Ecdysozoa</taxon>
        <taxon>Arthropoda</taxon>
        <taxon>Crustacea</taxon>
        <taxon>Multicrustacea</taxon>
        <taxon>Malacostraca</taxon>
        <taxon>Eumalacostraca</taxon>
        <taxon>Eucarida</taxon>
        <taxon>Decapoda</taxon>
        <taxon>Pleocyemata</taxon>
        <taxon>Brachyura</taxon>
        <taxon>Eubrachyura</taxon>
        <taxon>Portunoidea</taxon>
        <taxon>Portunidae</taxon>
        <taxon>Portuninae</taxon>
        <taxon>Portunus</taxon>
    </lineage>
</organism>
<reference evidence="3 4" key="1">
    <citation type="submission" date="2019-05" db="EMBL/GenBank/DDBJ databases">
        <title>Another draft genome of Portunus trituberculatus and its Hox gene families provides insights of decapod evolution.</title>
        <authorList>
            <person name="Jeong J.-H."/>
            <person name="Song I."/>
            <person name="Kim S."/>
            <person name="Choi T."/>
            <person name="Kim D."/>
            <person name="Ryu S."/>
            <person name="Kim W."/>
        </authorList>
    </citation>
    <scope>NUCLEOTIDE SEQUENCE [LARGE SCALE GENOMIC DNA]</scope>
    <source>
        <tissue evidence="3">Muscle</tissue>
    </source>
</reference>
<accession>A0A5B7G2Y2</accession>